<sequence>MTNTLFDEVRLGSLLLPNRLVMAPMSRTRAGADGVPQPIMATYYRQRATAGLIIAEATTPNQVGQTYPDIPGIHRAAQVDGWRRVTAAAGGRMFLQLQHGGRIGHPDNSGLHPVAPSPIPLPGTIFTRDGHQPTVTPREMTTGEIRATIADFAAAAGNAIDAGFAGVEVHAGNGYLLHQFLAQNTNHRTDSYGGPVANRVRFVVEVVRAVAGAIGAERVGVRVSPGNTANGIEEGDTGAIYRTLLGELAGDGLAYLHVAFADPEDGFFRAEWPGVLIANPALPWPGPLPEDGGRRAGERLLAAGADLVSLGRAFLANPDLVARLRAGAPLNPLRGREFMYTGGESGYTDYPVLDTVAV</sequence>
<dbReference type="EMBL" id="JAANOU010000001">
    <property type="protein sequence ID" value="NIH79039.1"/>
    <property type="molecule type" value="Genomic_DNA"/>
</dbReference>
<evidence type="ECO:0000313" key="3">
    <source>
        <dbReference type="Proteomes" id="UP000754495"/>
    </source>
</evidence>
<evidence type="ECO:0000259" key="1">
    <source>
        <dbReference type="Pfam" id="PF00724"/>
    </source>
</evidence>
<comment type="caution">
    <text evidence="2">The sequence shown here is derived from an EMBL/GenBank/DDBJ whole genome shotgun (WGS) entry which is preliminary data.</text>
</comment>
<dbReference type="RefSeq" id="WP_167111985.1">
    <property type="nucleotide sequence ID" value="NZ_JAANOU010000001.1"/>
</dbReference>
<feature type="domain" description="NADH:flavin oxidoreductase/NADH oxidase N-terminal" evidence="1">
    <location>
        <begin position="5"/>
        <end position="331"/>
    </location>
</feature>
<dbReference type="EC" id="1.-.-.-" evidence="2"/>
<dbReference type="Proteomes" id="UP000754495">
    <property type="component" value="Unassembled WGS sequence"/>
</dbReference>
<proteinExistence type="predicted"/>
<dbReference type="PANTHER" id="PTHR22893:SF91">
    <property type="entry name" value="NADPH DEHYDROGENASE 2-RELATED"/>
    <property type="match status" value="1"/>
</dbReference>
<dbReference type="InterPro" id="IPR045247">
    <property type="entry name" value="Oye-like"/>
</dbReference>
<organism evidence="2 3">
    <name type="scientific">Amycolatopsis viridis</name>
    <dbReference type="NCBI Taxonomy" id="185678"/>
    <lineage>
        <taxon>Bacteria</taxon>
        <taxon>Bacillati</taxon>
        <taxon>Actinomycetota</taxon>
        <taxon>Actinomycetes</taxon>
        <taxon>Pseudonocardiales</taxon>
        <taxon>Pseudonocardiaceae</taxon>
        <taxon>Amycolatopsis</taxon>
    </lineage>
</organism>
<evidence type="ECO:0000313" key="2">
    <source>
        <dbReference type="EMBL" id="NIH79039.1"/>
    </source>
</evidence>
<accession>A0ABX0SPZ7</accession>
<dbReference type="Gene3D" id="3.20.20.70">
    <property type="entry name" value="Aldolase class I"/>
    <property type="match status" value="1"/>
</dbReference>
<dbReference type="SUPFAM" id="SSF51395">
    <property type="entry name" value="FMN-linked oxidoreductases"/>
    <property type="match status" value="1"/>
</dbReference>
<keyword evidence="2" id="KW-0560">Oxidoreductase</keyword>
<dbReference type="GO" id="GO:0016491">
    <property type="term" value="F:oxidoreductase activity"/>
    <property type="evidence" value="ECO:0007669"/>
    <property type="project" value="UniProtKB-KW"/>
</dbReference>
<gene>
    <name evidence="2" type="ORF">FHX46_001569</name>
</gene>
<reference evidence="2 3" key="1">
    <citation type="submission" date="2020-03" db="EMBL/GenBank/DDBJ databases">
        <title>Sequencing the genomes of 1000 actinobacteria strains.</title>
        <authorList>
            <person name="Klenk H.-P."/>
        </authorList>
    </citation>
    <scope>NUCLEOTIDE SEQUENCE [LARGE SCALE GENOMIC DNA]</scope>
    <source>
        <strain evidence="2 3">DSM 45668</strain>
    </source>
</reference>
<dbReference type="Pfam" id="PF00724">
    <property type="entry name" value="Oxidored_FMN"/>
    <property type="match status" value="1"/>
</dbReference>
<name>A0ABX0SPZ7_9PSEU</name>
<keyword evidence="3" id="KW-1185">Reference proteome</keyword>
<dbReference type="InterPro" id="IPR013785">
    <property type="entry name" value="Aldolase_TIM"/>
</dbReference>
<protein>
    <submittedName>
        <fullName evidence="2">N-ethylmaleimide reductase</fullName>
        <ecNumber evidence="2">1.-.-.-</ecNumber>
    </submittedName>
</protein>
<dbReference type="InterPro" id="IPR001155">
    <property type="entry name" value="OxRdtase_FMN_N"/>
</dbReference>
<dbReference type="PANTHER" id="PTHR22893">
    <property type="entry name" value="NADH OXIDOREDUCTASE-RELATED"/>
    <property type="match status" value="1"/>
</dbReference>